<name>A0A1F5S2K5_9BACT</name>
<dbReference type="PROSITE" id="PS51462">
    <property type="entry name" value="NUDIX"/>
    <property type="match status" value="1"/>
</dbReference>
<proteinExistence type="predicted"/>
<dbReference type="InterPro" id="IPR015797">
    <property type="entry name" value="NUDIX_hydrolase-like_dom_sf"/>
</dbReference>
<evidence type="ECO:0000313" key="3">
    <source>
        <dbReference type="Proteomes" id="UP000178323"/>
    </source>
</evidence>
<reference evidence="2 3" key="1">
    <citation type="journal article" date="2016" name="Nat. Commun.">
        <title>Thousands of microbial genomes shed light on interconnected biogeochemical processes in an aquifer system.</title>
        <authorList>
            <person name="Anantharaman K."/>
            <person name="Brown C.T."/>
            <person name="Hug L.A."/>
            <person name="Sharon I."/>
            <person name="Castelle C.J."/>
            <person name="Probst A.J."/>
            <person name="Thomas B.C."/>
            <person name="Singh A."/>
            <person name="Wilkins M.J."/>
            <person name="Karaoz U."/>
            <person name="Brodie E.L."/>
            <person name="Williams K.H."/>
            <person name="Hubbard S.S."/>
            <person name="Banfield J.F."/>
        </authorList>
    </citation>
    <scope>NUCLEOTIDE SEQUENCE [LARGE SCALE GENOMIC DNA]</scope>
</reference>
<comment type="caution">
    <text evidence="2">The sequence shown here is derived from an EMBL/GenBank/DDBJ whole genome shotgun (WGS) entry which is preliminary data.</text>
</comment>
<dbReference type="Gene3D" id="3.90.79.10">
    <property type="entry name" value="Nucleoside Triphosphate Pyrophosphohydrolase"/>
    <property type="match status" value="1"/>
</dbReference>
<dbReference type="EMBL" id="MFFS01000076">
    <property type="protein sequence ID" value="OGF20938.1"/>
    <property type="molecule type" value="Genomic_DNA"/>
</dbReference>
<dbReference type="InterPro" id="IPR000086">
    <property type="entry name" value="NUDIX_hydrolase_dom"/>
</dbReference>
<dbReference type="STRING" id="1797985.A2Y83_01700"/>
<dbReference type="Proteomes" id="UP000178323">
    <property type="component" value="Unassembled WGS sequence"/>
</dbReference>
<dbReference type="Pfam" id="PF00293">
    <property type="entry name" value="NUDIX"/>
    <property type="match status" value="1"/>
</dbReference>
<organism evidence="2 3">
    <name type="scientific">Candidatus Falkowbacteria bacterium RBG_13_39_14</name>
    <dbReference type="NCBI Taxonomy" id="1797985"/>
    <lineage>
        <taxon>Bacteria</taxon>
        <taxon>Candidatus Falkowiibacteriota</taxon>
    </lineage>
</organism>
<feature type="domain" description="Nudix hydrolase" evidence="1">
    <location>
        <begin position="5"/>
        <end position="140"/>
    </location>
</feature>
<evidence type="ECO:0000313" key="2">
    <source>
        <dbReference type="EMBL" id="OGF20938.1"/>
    </source>
</evidence>
<protein>
    <recommendedName>
        <fullName evidence="1">Nudix hydrolase domain-containing protein</fullName>
    </recommendedName>
</protein>
<sequence length="144" mass="16868">MEKDFYQISLKLILKNSRDEILVLKALDTGTYAGFYDLPGGRINKDEFNLPFEKILRREIKEEIGKVSFKLTSIQPAALGRHKIEGRGNEIHILYLFFEGRYIKGNIKISEEHSSYDWLDLEKINLKKYFKSGILEGVEMHLWN</sequence>
<evidence type="ECO:0000259" key="1">
    <source>
        <dbReference type="PROSITE" id="PS51462"/>
    </source>
</evidence>
<dbReference type="AlphaFoldDB" id="A0A1F5S2K5"/>
<accession>A0A1F5S2K5</accession>
<gene>
    <name evidence="2" type="ORF">A2Y83_01700</name>
</gene>
<dbReference type="SUPFAM" id="SSF55811">
    <property type="entry name" value="Nudix"/>
    <property type="match status" value="1"/>
</dbReference>